<dbReference type="OrthoDB" id="40579at2759"/>
<name>A0A9Q5HYK9_SANBA</name>
<gene>
    <name evidence="1" type="ORF">A7U60_g4449</name>
</gene>
<accession>A0A9Q5HYK9</accession>
<dbReference type="Proteomes" id="UP000757232">
    <property type="component" value="Unassembled WGS sequence"/>
</dbReference>
<evidence type="ECO:0000313" key="2">
    <source>
        <dbReference type="Proteomes" id="UP000757232"/>
    </source>
</evidence>
<dbReference type="PANTHER" id="PTHR18901">
    <property type="entry name" value="2-DEOXYGLUCOSE-6-PHOSPHATE PHOSPHATASE 2"/>
    <property type="match status" value="1"/>
</dbReference>
<dbReference type="InterPro" id="IPR023198">
    <property type="entry name" value="PGP-like_dom2"/>
</dbReference>
<dbReference type="InterPro" id="IPR036412">
    <property type="entry name" value="HAD-like_sf"/>
</dbReference>
<dbReference type="EMBL" id="LNZH02000179">
    <property type="protein sequence ID" value="OCB88408.1"/>
    <property type="molecule type" value="Genomic_DNA"/>
</dbReference>
<keyword evidence="2" id="KW-1185">Reference proteome</keyword>
<comment type="caution">
    <text evidence="1">The sequence shown here is derived from an EMBL/GenBank/DDBJ whole genome shotgun (WGS) entry which is preliminary data.</text>
</comment>
<dbReference type="SFLD" id="SFLDG01129">
    <property type="entry name" value="C1.5:_HAD__Beta-PGM__Phosphata"/>
    <property type="match status" value="1"/>
</dbReference>
<organism evidence="1 2">
    <name type="scientific">Sanghuangporus baumii</name>
    <name type="common">Phellinus baumii</name>
    <dbReference type="NCBI Taxonomy" id="108892"/>
    <lineage>
        <taxon>Eukaryota</taxon>
        <taxon>Fungi</taxon>
        <taxon>Dikarya</taxon>
        <taxon>Basidiomycota</taxon>
        <taxon>Agaricomycotina</taxon>
        <taxon>Agaricomycetes</taxon>
        <taxon>Hymenochaetales</taxon>
        <taxon>Hymenochaetaceae</taxon>
        <taxon>Sanghuangporus</taxon>
    </lineage>
</organism>
<dbReference type="SFLD" id="SFLDS00003">
    <property type="entry name" value="Haloacid_Dehalogenase"/>
    <property type="match status" value="1"/>
</dbReference>
<dbReference type="SUPFAM" id="SSF56784">
    <property type="entry name" value="HAD-like"/>
    <property type="match status" value="1"/>
</dbReference>
<dbReference type="Gene3D" id="1.10.150.240">
    <property type="entry name" value="Putative phosphatase, domain 2"/>
    <property type="match status" value="1"/>
</dbReference>
<sequence length="259" mass="28940">MSVSDSSLPPSQRKIDYVIFDMDGLLIDSERVYTDVTNNILARFGKKMTWDIKAGLMGKSERQSAEDLLSFFPGIPLTAEDYLRERDEQQDLLWPHVQPLPGAVRLVQHLHSRGVPIALATGSRRAKFELKTGHLDYLFGCFGNRVICADDAVIPEGRGKPRPDIFLIAAREPLGLPVGTAEVEEATDEEKAMRSRALVFEDAIPGVQAAKRAGMNVVWVPDPNLLEVEYSGLHRADEVLRSLEDFDPEKWGLPPYTKN</sequence>
<dbReference type="Gene3D" id="3.40.50.1000">
    <property type="entry name" value="HAD superfamily/HAD-like"/>
    <property type="match status" value="1"/>
</dbReference>
<proteinExistence type="predicted"/>
<dbReference type="GO" id="GO:0016791">
    <property type="term" value="F:phosphatase activity"/>
    <property type="evidence" value="ECO:0007669"/>
    <property type="project" value="TreeGrafter"/>
</dbReference>
<reference evidence="1" key="1">
    <citation type="submission" date="2016-06" db="EMBL/GenBank/DDBJ databases">
        <title>Draft Genome sequence of the fungus Inonotus baumii.</title>
        <authorList>
            <person name="Zhu H."/>
            <person name="Lin W."/>
        </authorList>
    </citation>
    <scope>NUCLEOTIDE SEQUENCE</scope>
    <source>
        <strain evidence="1">821</strain>
    </source>
</reference>
<protein>
    <submittedName>
        <fullName evidence="1">HAD-like protein</fullName>
    </submittedName>
</protein>
<dbReference type="AlphaFoldDB" id="A0A9Q5HYK9"/>
<dbReference type="Pfam" id="PF00702">
    <property type="entry name" value="Hydrolase"/>
    <property type="match status" value="1"/>
</dbReference>
<evidence type="ECO:0000313" key="1">
    <source>
        <dbReference type="EMBL" id="OCB88408.1"/>
    </source>
</evidence>
<dbReference type="InterPro" id="IPR023214">
    <property type="entry name" value="HAD_sf"/>
</dbReference>
<dbReference type="FunFam" id="1.10.150.240:FF:000001">
    <property type="entry name" value="Haloacid dehalogenase-like hydrolase domain"/>
    <property type="match status" value="1"/>
</dbReference>
<dbReference type="PANTHER" id="PTHR18901:SF38">
    <property type="entry name" value="PSEUDOURIDINE-5'-PHOSPHATASE"/>
    <property type="match status" value="1"/>
</dbReference>